<sequence>MDFTGPVGRIVDDPQEARAIAVAEGYSWKKRWRPAVRMQNGNSAHALENGIHMLQPWFHSGMSRDQASELVNRHGSDGPGAFVLTCKALGKILHVPISPLIDPVREAHVYSLDSGVTKFYDLLQLVEFYQLNAGCLPTRLTHYVVHTSDGTSGNRLAPAN</sequence>
<reference evidence="3" key="1">
    <citation type="submission" date="2021-12" db="EMBL/GenBank/DDBJ databases">
        <authorList>
            <person name="King R."/>
        </authorList>
    </citation>
    <scope>NUCLEOTIDE SEQUENCE</scope>
</reference>
<keyword evidence="1" id="KW-0727">SH2 domain</keyword>
<gene>
    <name evidence="3" type="ORF">MELIAE_LOCUS8588</name>
</gene>
<proteinExistence type="predicted"/>
<name>A0A9P0BAU7_BRAAE</name>
<dbReference type="InterPro" id="IPR036860">
    <property type="entry name" value="SH2_dom_sf"/>
</dbReference>
<dbReference type="Gene3D" id="3.30.505.10">
    <property type="entry name" value="SH2 domain"/>
    <property type="match status" value="1"/>
</dbReference>
<dbReference type="PANTHER" id="PTHR11243:SF38">
    <property type="entry name" value="GROWTH FACTOR RECEPTOR-BOUND PROTEIN 14-LIKE ISOFORM X1"/>
    <property type="match status" value="1"/>
</dbReference>
<evidence type="ECO:0000256" key="1">
    <source>
        <dbReference type="PROSITE-ProRule" id="PRU00191"/>
    </source>
</evidence>
<dbReference type="AlphaFoldDB" id="A0A9P0BAU7"/>
<dbReference type="EMBL" id="OV121136">
    <property type="protein sequence ID" value="CAH0558022.1"/>
    <property type="molecule type" value="Genomic_DNA"/>
</dbReference>
<dbReference type="Pfam" id="PF08947">
    <property type="entry name" value="BPS"/>
    <property type="match status" value="1"/>
</dbReference>
<dbReference type="InterPro" id="IPR015042">
    <property type="entry name" value="BPS-dom"/>
</dbReference>
<dbReference type="PANTHER" id="PTHR11243">
    <property type="entry name" value="GROWTH FACTOR RECEPTOR-BOUND PROTEIN"/>
    <property type="match status" value="1"/>
</dbReference>
<protein>
    <recommendedName>
        <fullName evidence="2">SH2 domain-containing protein</fullName>
    </recommendedName>
</protein>
<evidence type="ECO:0000313" key="3">
    <source>
        <dbReference type="EMBL" id="CAH0558022.1"/>
    </source>
</evidence>
<accession>A0A9P0BAU7</accession>
<dbReference type="Proteomes" id="UP001154078">
    <property type="component" value="Chromosome 5"/>
</dbReference>
<dbReference type="PROSITE" id="PS50001">
    <property type="entry name" value="SH2"/>
    <property type="match status" value="1"/>
</dbReference>
<dbReference type="InterPro" id="IPR039664">
    <property type="entry name" value="GRB/APBB1IP"/>
</dbReference>
<dbReference type="InterPro" id="IPR000980">
    <property type="entry name" value="SH2"/>
</dbReference>
<evidence type="ECO:0000259" key="2">
    <source>
        <dbReference type="PROSITE" id="PS50001"/>
    </source>
</evidence>
<evidence type="ECO:0000313" key="4">
    <source>
        <dbReference type="Proteomes" id="UP001154078"/>
    </source>
</evidence>
<keyword evidence="4" id="KW-1185">Reference proteome</keyword>
<dbReference type="SMART" id="SM00252">
    <property type="entry name" value="SH2"/>
    <property type="match status" value="1"/>
</dbReference>
<feature type="domain" description="SH2" evidence="2">
    <location>
        <begin position="57"/>
        <end position="144"/>
    </location>
</feature>
<organism evidence="3 4">
    <name type="scientific">Brassicogethes aeneus</name>
    <name type="common">Rape pollen beetle</name>
    <name type="synonym">Meligethes aeneus</name>
    <dbReference type="NCBI Taxonomy" id="1431903"/>
    <lineage>
        <taxon>Eukaryota</taxon>
        <taxon>Metazoa</taxon>
        <taxon>Ecdysozoa</taxon>
        <taxon>Arthropoda</taxon>
        <taxon>Hexapoda</taxon>
        <taxon>Insecta</taxon>
        <taxon>Pterygota</taxon>
        <taxon>Neoptera</taxon>
        <taxon>Endopterygota</taxon>
        <taxon>Coleoptera</taxon>
        <taxon>Polyphaga</taxon>
        <taxon>Cucujiformia</taxon>
        <taxon>Nitidulidae</taxon>
        <taxon>Meligethinae</taxon>
        <taxon>Brassicogethes</taxon>
    </lineage>
</organism>
<dbReference type="SUPFAM" id="SSF55550">
    <property type="entry name" value="SH2 domain"/>
    <property type="match status" value="1"/>
</dbReference>
<dbReference type="OrthoDB" id="8815311at2759"/>